<comment type="caution">
    <text evidence="1">The sequence shown here is derived from an EMBL/GenBank/DDBJ whole genome shotgun (WGS) entry which is preliminary data.</text>
</comment>
<dbReference type="EMBL" id="JBICBT010000101">
    <property type="protein sequence ID" value="KAL3123435.1"/>
    <property type="molecule type" value="Genomic_DNA"/>
</dbReference>
<dbReference type="Proteomes" id="UP001620626">
    <property type="component" value="Unassembled WGS sequence"/>
</dbReference>
<evidence type="ECO:0000313" key="2">
    <source>
        <dbReference type="Proteomes" id="UP001620626"/>
    </source>
</evidence>
<gene>
    <name evidence="1" type="ORF">niasHT_004607</name>
</gene>
<accession>A0ABD2M7D0</accession>
<evidence type="ECO:0000313" key="1">
    <source>
        <dbReference type="EMBL" id="KAL3123435.1"/>
    </source>
</evidence>
<name>A0ABD2M7D0_9BILA</name>
<reference evidence="1 2" key="1">
    <citation type="submission" date="2024-10" db="EMBL/GenBank/DDBJ databases">
        <authorList>
            <person name="Kim D."/>
        </authorList>
    </citation>
    <scope>NUCLEOTIDE SEQUENCE [LARGE SCALE GENOMIC DNA]</scope>
    <source>
        <strain evidence="1">BH-2024</strain>
    </source>
</reference>
<proteinExistence type="predicted"/>
<organism evidence="1 2">
    <name type="scientific">Heterodera trifolii</name>
    <dbReference type="NCBI Taxonomy" id="157864"/>
    <lineage>
        <taxon>Eukaryota</taxon>
        <taxon>Metazoa</taxon>
        <taxon>Ecdysozoa</taxon>
        <taxon>Nematoda</taxon>
        <taxon>Chromadorea</taxon>
        <taxon>Rhabditida</taxon>
        <taxon>Tylenchina</taxon>
        <taxon>Tylenchomorpha</taxon>
        <taxon>Tylenchoidea</taxon>
        <taxon>Heteroderidae</taxon>
        <taxon>Heteroderinae</taxon>
        <taxon>Heterodera</taxon>
    </lineage>
</organism>
<dbReference type="AlphaFoldDB" id="A0ABD2M7D0"/>
<sequence length="123" mass="13745">MLPYRTMAPCESAIDGGGGKGEGLSFAFLCLCFVCLWHCFRLPMAIPGHLWHQQLGHNAIGIISNRMMALPLLPKFHPQNVANKLSPLNWISHTSLKRTAKEMKPNMDFVDLGNENGKNDEKK</sequence>
<keyword evidence="2" id="KW-1185">Reference proteome</keyword>
<protein>
    <submittedName>
        <fullName evidence="1">Uncharacterized protein</fullName>
    </submittedName>
</protein>